<evidence type="ECO:0000313" key="2">
    <source>
        <dbReference type="EMBL" id="MEX5285284.1"/>
    </source>
</evidence>
<feature type="signal peptide" evidence="1">
    <location>
        <begin position="1"/>
        <end position="23"/>
    </location>
</feature>
<proteinExistence type="predicted"/>
<evidence type="ECO:0008006" key="4">
    <source>
        <dbReference type="Google" id="ProtNLM"/>
    </source>
</evidence>
<feature type="chain" id="PRO_5046514995" description="Secreted protein" evidence="1">
    <location>
        <begin position="24"/>
        <end position="183"/>
    </location>
</feature>
<evidence type="ECO:0000313" key="3">
    <source>
        <dbReference type="Proteomes" id="UP001559623"/>
    </source>
</evidence>
<dbReference type="RefSeq" id="WP_368847010.1">
    <property type="nucleotide sequence ID" value="NZ_CP194411.1"/>
</dbReference>
<reference evidence="2 3" key="1">
    <citation type="submission" date="2023-04" db="EMBL/GenBank/DDBJ databases">
        <title>Genome Sequence of Selenomonas sputigena ATCC 33150.</title>
        <authorList>
            <person name="Miller D.P."/>
            <person name="Anvari S."/>
            <person name="Polson S.W."/>
            <person name="Macdonald M."/>
            <person name="Mcdowell J.V."/>
        </authorList>
    </citation>
    <scope>NUCLEOTIDE SEQUENCE [LARGE SCALE GENOMIC DNA]</scope>
    <source>
        <strain evidence="2 3">ATCC 33150</strain>
    </source>
</reference>
<protein>
    <recommendedName>
        <fullName evidence="4">Secreted protein</fullName>
    </recommendedName>
</protein>
<organism evidence="2 3">
    <name type="scientific">Selenomonas sputigena</name>
    <dbReference type="NCBI Taxonomy" id="69823"/>
    <lineage>
        <taxon>Bacteria</taxon>
        <taxon>Bacillati</taxon>
        <taxon>Bacillota</taxon>
        <taxon>Negativicutes</taxon>
        <taxon>Selenomonadales</taxon>
        <taxon>Selenomonadaceae</taxon>
        <taxon>Selenomonas</taxon>
    </lineage>
</organism>
<gene>
    <name evidence="2" type="ORF">QCO44_06470</name>
</gene>
<accession>A0ABV3X523</accession>
<keyword evidence="1" id="KW-0732">Signal</keyword>
<dbReference type="Proteomes" id="UP001559623">
    <property type="component" value="Unassembled WGS sequence"/>
</dbReference>
<name>A0ABV3X523_9FIRM</name>
<keyword evidence="3" id="KW-1185">Reference proteome</keyword>
<dbReference type="EMBL" id="JARVLH010000003">
    <property type="protein sequence ID" value="MEX5285284.1"/>
    <property type="molecule type" value="Genomic_DNA"/>
</dbReference>
<evidence type="ECO:0000256" key="1">
    <source>
        <dbReference type="SAM" id="SignalP"/>
    </source>
</evidence>
<sequence length="183" mass="20149">MKIRAVFALLFALFLLPAAVGGAAGLPDAEMSLGGIRLGDTMQEVEEIYGEGERVADGVDEWGGTTVHIFANDYGDSLRVSYRDEDGVHRVISVHLGVNDVNEYNLQPSEEARMIETPSGIHLDSTLEDLEAAYGYIPKPKCGHTAPPVCGYFYDSEDAEIAFYICREHSPGIRSIWLHEKLM</sequence>
<comment type="caution">
    <text evidence="2">The sequence shown here is derived from an EMBL/GenBank/DDBJ whole genome shotgun (WGS) entry which is preliminary data.</text>
</comment>